<organism evidence="2 3">
    <name type="scientific">Podarcis lilfordi</name>
    <name type="common">Lilford's wall lizard</name>
    <dbReference type="NCBI Taxonomy" id="74358"/>
    <lineage>
        <taxon>Eukaryota</taxon>
        <taxon>Metazoa</taxon>
        <taxon>Chordata</taxon>
        <taxon>Craniata</taxon>
        <taxon>Vertebrata</taxon>
        <taxon>Euteleostomi</taxon>
        <taxon>Lepidosauria</taxon>
        <taxon>Squamata</taxon>
        <taxon>Bifurcata</taxon>
        <taxon>Unidentata</taxon>
        <taxon>Episquamata</taxon>
        <taxon>Laterata</taxon>
        <taxon>Lacertibaenia</taxon>
        <taxon>Lacertidae</taxon>
        <taxon>Podarcis</taxon>
    </lineage>
</organism>
<protein>
    <submittedName>
        <fullName evidence="2">R isoform X1</fullName>
    </submittedName>
</protein>
<proteinExistence type="predicted"/>
<dbReference type="Proteomes" id="UP001178461">
    <property type="component" value="Chromosome 6"/>
</dbReference>
<dbReference type="PANTHER" id="PTHR15581">
    <property type="entry name" value="CENTROMERE PROTEIN R"/>
    <property type="match status" value="1"/>
</dbReference>
<dbReference type="AlphaFoldDB" id="A0AA35KGH6"/>
<keyword evidence="3" id="KW-1185">Reference proteome</keyword>
<reference evidence="2" key="1">
    <citation type="submission" date="2022-12" db="EMBL/GenBank/DDBJ databases">
        <authorList>
            <person name="Alioto T."/>
            <person name="Alioto T."/>
            <person name="Gomez Garrido J."/>
        </authorList>
    </citation>
    <scope>NUCLEOTIDE SEQUENCE</scope>
</reference>
<gene>
    <name evidence="2" type="ORF">PODLI_1B037093</name>
</gene>
<accession>A0AA35KGH6</accession>
<dbReference type="InterPro" id="IPR009601">
    <property type="entry name" value="CENP-R"/>
</dbReference>
<dbReference type="GO" id="GO:0034080">
    <property type="term" value="P:CENP-A containing chromatin assembly"/>
    <property type="evidence" value="ECO:0007669"/>
    <property type="project" value="InterPro"/>
</dbReference>
<sequence length="225" mass="24914">MPAKKALKLESLAMGKVSATPLPRSKKNLKSYSPTTGTCPISPFSTPRSNNVQEHGNGLSNGNREKRSNLLIRSPRRGHPEMEDYEKLLILQSEVEDSLGRFMKIRQNLTNLQALEGTRELENIIGVSETAGNLKGEVSKTRKLIKQAGKLLRRTNARQPAQALMYCFQPDLVQLVQFPIITQCRSETISNLPTALSTLSPSSTEAISEEYILLGCKILQLPDPT</sequence>
<dbReference type="GO" id="GO:0006355">
    <property type="term" value="P:regulation of DNA-templated transcription"/>
    <property type="evidence" value="ECO:0007669"/>
    <property type="project" value="InterPro"/>
</dbReference>
<evidence type="ECO:0000313" key="2">
    <source>
        <dbReference type="EMBL" id="CAI5777012.1"/>
    </source>
</evidence>
<feature type="compositionally biased region" description="Polar residues" evidence="1">
    <location>
        <begin position="30"/>
        <end position="62"/>
    </location>
</feature>
<feature type="region of interest" description="Disordered" evidence="1">
    <location>
        <begin position="1"/>
        <end position="78"/>
    </location>
</feature>
<evidence type="ECO:0000256" key="1">
    <source>
        <dbReference type="SAM" id="MobiDB-lite"/>
    </source>
</evidence>
<dbReference type="GO" id="GO:0005654">
    <property type="term" value="C:nucleoplasm"/>
    <property type="evidence" value="ECO:0007669"/>
    <property type="project" value="TreeGrafter"/>
</dbReference>
<dbReference type="PANTHER" id="PTHR15581:SF0">
    <property type="entry name" value="CENTROMERE PROTEIN R"/>
    <property type="match status" value="1"/>
</dbReference>
<evidence type="ECO:0000313" key="3">
    <source>
        <dbReference type="Proteomes" id="UP001178461"/>
    </source>
</evidence>
<name>A0AA35KGH6_9SAUR</name>
<dbReference type="EMBL" id="OX395131">
    <property type="protein sequence ID" value="CAI5777012.1"/>
    <property type="molecule type" value="Genomic_DNA"/>
</dbReference>
<dbReference type="Pfam" id="PF06729">
    <property type="entry name" value="CENP-R"/>
    <property type="match status" value="1"/>
</dbReference>